<dbReference type="PANTHER" id="PTHR46491:SF11">
    <property type="entry name" value="IRON-BINDING ZINC FINGER CDGSH TYPE DOMAIN-CONTAINING PROTEIN"/>
    <property type="match status" value="1"/>
</dbReference>
<evidence type="ECO:0000256" key="3">
    <source>
        <dbReference type="ARBA" id="ARBA00023004"/>
    </source>
</evidence>
<dbReference type="OMA" id="SDKWICR"/>
<feature type="domain" description="Iron-binding zinc finger CDGSH type" evidence="6">
    <location>
        <begin position="36"/>
        <end position="72"/>
    </location>
</feature>
<accession>A0A151ZS72</accession>
<comment type="caution">
    <text evidence="7">The sequence shown here is derived from an EMBL/GenBank/DDBJ whole genome shotgun (WGS) entry which is preliminary data.</text>
</comment>
<dbReference type="InterPro" id="IPR052950">
    <property type="entry name" value="CISD"/>
</dbReference>
<evidence type="ECO:0000256" key="4">
    <source>
        <dbReference type="ARBA" id="ARBA00023014"/>
    </source>
</evidence>
<dbReference type="Gene3D" id="3.40.5.90">
    <property type="entry name" value="CDGSH iron-sulfur domain, mitoNEET-type"/>
    <property type="match status" value="2"/>
</dbReference>
<evidence type="ECO:0000313" key="7">
    <source>
        <dbReference type="EMBL" id="KYQ96782.1"/>
    </source>
</evidence>
<proteinExistence type="predicted"/>
<dbReference type="GO" id="GO:0005737">
    <property type="term" value="C:cytoplasm"/>
    <property type="evidence" value="ECO:0007669"/>
    <property type="project" value="UniProtKB-ARBA"/>
</dbReference>
<keyword evidence="4" id="KW-0411">Iron-sulfur</keyword>
<dbReference type="InterPro" id="IPR042216">
    <property type="entry name" value="MitoNEET_CISD"/>
</dbReference>
<protein>
    <recommendedName>
        <fullName evidence="6">Iron-binding zinc finger CDGSH type domain-containing protein</fullName>
    </recommendedName>
</protein>
<dbReference type="STRING" id="361077.A0A151ZS72"/>
<dbReference type="FunCoup" id="A0A151ZS72">
    <property type="interactions" value="595"/>
</dbReference>
<organism evidence="7 8">
    <name type="scientific">Tieghemostelium lacteum</name>
    <name type="common">Slime mold</name>
    <name type="synonym">Dictyostelium lacteum</name>
    <dbReference type="NCBI Taxonomy" id="361077"/>
    <lineage>
        <taxon>Eukaryota</taxon>
        <taxon>Amoebozoa</taxon>
        <taxon>Evosea</taxon>
        <taxon>Eumycetozoa</taxon>
        <taxon>Dictyostelia</taxon>
        <taxon>Dictyosteliales</taxon>
        <taxon>Raperosteliaceae</taxon>
        <taxon>Tieghemostelium</taxon>
    </lineage>
</organism>
<evidence type="ECO:0000259" key="6">
    <source>
        <dbReference type="SMART" id="SM00704"/>
    </source>
</evidence>
<gene>
    <name evidence="7" type="ORF">DLAC_04081</name>
</gene>
<dbReference type="Proteomes" id="UP000076078">
    <property type="component" value="Unassembled WGS sequence"/>
</dbReference>
<dbReference type="SMART" id="SM00704">
    <property type="entry name" value="ZnF_CDGSH"/>
    <property type="match status" value="2"/>
</dbReference>
<dbReference type="PANTHER" id="PTHR46491">
    <property type="entry name" value="CDGSH IRON SULFUR DOMAIN PROTEIN HOMOLOG"/>
    <property type="match status" value="1"/>
</dbReference>
<dbReference type="GO" id="GO:0046872">
    <property type="term" value="F:metal ion binding"/>
    <property type="evidence" value="ECO:0007669"/>
    <property type="project" value="UniProtKB-KW"/>
</dbReference>
<keyword evidence="3" id="KW-0408">Iron</keyword>
<dbReference type="InterPro" id="IPR018967">
    <property type="entry name" value="FeS-contain_CDGSH-typ"/>
</dbReference>
<keyword evidence="8" id="KW-1185">Reference proteome</keyword>
<evidence type="ECO:0000256" key="2">
    <source>
        <dbReference type="ARBA" id="ARBA00022723"/>
    </source>
</evidence>
<keyword evidence="2" id="KW-0479">Metal-binding</keyword>
<dbReference type="Pfam" id="PF09360">
    <property type="entry name" value="zf-CDGSH"/>
    <property type="match status" value="2"/>
</dbReference>
<reference evidence="7 8" key="1">
    <citation type="submission" date="2015-12" db="EMBL/GenBank/DDBJ databases">
        <title>Dictyostelia acquired genes for synthesis and detection of signals that induce cell-type specialization by lateral gene transfer from prokaryotes.</title>
        <authorList>
            <person name="Gloeckner G."/>
            <person name="Schaap P."/>
        </authorList>
    </citation>
    <scope>NUCLEOTIDE SEQUENCE [LARGE SCALE GENOMIC DNA]</scope>
    <source>
        <strain evidence="7 8">TK</strain>
    </source>
</reference>
<dbReference type="AlphaFoldDB" id="A0A151ZS72"/>
<name>A0A151ZS72_TIELA</name>
<evidence type="ECO:0000256" key="5">
    <source>
        <dbReference type="ARBA" id="ARBA00034078"/>
    </source>
</evidence>
<dbReference type="InParanoid" id="A0A151ZS72"/>
<dbReference type="EMBL" id="LODT01000021">
    <property type="protein sequence ID" value="KYQ96782.1"/>
    <property type="molecule type" value="Genomic_DNA"/>
</dbReference>
<feature type="domain" description="Iron-binding zinc finger CDGSH type" evidence="6">
    <location>
        <begin position="77"/>
        <end position="113"/>
    </location>
</feature>
<dbReference type="GO" id="GO:0051537">
    <property type="term" value="F:2 iron, 2 sulfur cluster binding"/>
    <property type="evidence" value="ECO:0007669"/>
    <property type="project" value="UniProtKB-KW"/>
</dbReference>
<evidence type="ECO:0000256" key="1">
    <source>
        <dbReference type="ARBA" id="ARBA00022714"/>
    </source>
</evidence>
<dbReference type="OrthoDB" id="15717at2759"/>
<keyword evidence="1" id="KW-0001">2Fe-2S</keyword>
<comment type="cofactor">
    <cofactor evidence="5">
        <name>[2Fe-2S] cluster</name>
        <dbReference type="ChEBI" id="CHEBI:190135"/>
    </cofactor>
</comment>
<evidence type="ECO:0000313" key="8">
    <source>
        <dbReference type="Proteomes" id="UP000076078"/>
    </source>
</evidence>
<sequence>MLDSVKTFIQSLSTPTGPTTVPTKQWDVSPQNFSLKGPIPVDPSQEEKWICRCGQSKNYPYCDGSHNNYNKENDTNIVPLKVEKGSEKVYVCTCGHSKDKPFCDGTHSKLRLIQEQKNSNNVDLGNFTRFLVPVVAYVAFTSALKHLSQ</sequence>